<reference evidence="2" key="1">
    <citation type="submission" date="2010-08" db="EMBL/GenBank/DDBJ databases">
        <authorList>
            <consortium name="Caenorhabditis japonica Sequencing Consortium"/>
            <person name="Wilson R.K."/>
        </authorList>
    </citation>
    <scope>NUCLEOTIDE SEQUENCE [LARGE SCALE GENOMIC DNA]</scope>
    <source>
        <strain evidence="2">DF5081</strain>
    </source>
</reference>
<dbReference type="Proteomes" id="UP000005237">
    <property type="component" value="Unassembled WGS sequence"/>
</dbReference>
<name>A0A8R1IWI1_CAEJA</name>
<sequence length="109" mass="12847">MQFPEYCKWQTPSVSDVYNLVLKPSEQRLEFKARKEAQMEVDRCENRKKRVWHPIEQVLSSRRLLQNVPVSSNLQFNTQHINFPTNGKMPDASQTTYTTGWTNYPLVQS</sequence>
<evidence type="ECO:0000313" key="1">
    <source>
        <dbReference type="EnsemblMetazoa" id="CJA39533.1"/>
    </source>
</evidence>
<proteinExistence type="predicted"/>
<protein>
    <submittedName>
        <fullName evidence="1">Uncharacterized protein</fullName>
    </submittedName>
</protein>
<reference evidence="1" key="2">
    <citation type="submission" date="2022-06" db="UniProtKB">
        <authorList>
            <consortium name="EnsemblMetazoa"/>
        </authorList>
    </citation>
    <scope>IDENTIFICATION</scope>
    <source>
        <strain evidence="1">DF5081</strain>
    </source>
</reference>
<dbReference type="EnsemblMetazoa" id="CJA39533.1">
    <property type="protein sequence ID" value="CJA39533.1"/>
    <property type="gene ID" value="WBGene00215380"/>
</dbReference>
<organism evidence="1 2">
    <name type="scientific">Caenorhabditis japonica</name>
    <dbReference type="NCBI Taxonomy" id="281687"/>
    <lineage>
        <taxon>Eukaryota</taxon>
        <taxon>Metazoa</taxon>
        <taxon>Ecdysozoa</taxon>
        <taxon>Nematoda</taxon>
        <taxon>Chromadorea</taxon>
        <taxon>Rhabditida</taxon>
        <taxon>Rhabditina</taxon>
        <taxon>Rhabditomorpha</taxon>
        <taxon>Rhabditoidea</taxon>
        <taxon>Rhabditidae</taxon>
        <taxon>Peloderinae</taxon>
        <taxon>Caenorhabditis</taxon>
    </lineage>
</organism>
<dbReference type="AlphaFoldDB" id="A0A8R1IWI1"/>
<keyword evidence="2" id="KW-1185">Reference proteome</keyword>
<accession>A0A8R1IWI1</accession>
<evidence type="ECO:0000313" key="2">
    <source>
        <dbReference type="Proteomes" id="UP000005237"/>
    </source>
</evidence>